<evidence type="ECO:0000259" key="2">
    <source>
        <dbReference type="Pfam" id="PF13960"/>
    </source>
</evidence>
<dbReference type="PANTHER" id="PTHR48258:SF9">
    <property type="entry name" value="OS01G0348150 PROTEIN"/>
    <property type="match status" value="1"/>
</dbReference>
<feature type="region of interest" description="Disordered" evidence="1">
    <location>
        <begin position="348"/>
        <end position="393"/>
    </location>
</feature>
<protein>
    <recommendedName>
        <fullName evidence="2">DUF4218 domain-containing protein</fullName>
    </recommendedName>
</protein>
<dbReference type="InterPro" id="IPR025452">
    <property type="entry name" value="DUF4218"/>
</dbReference>
<keyword evidence="4" id="KW-1185">Reference proteome</keyword>
<evidence type="ECO:0000256" key="1">
    <source>
        <dbReference type="SAM" id="MobiDB-lite"/>
    </source>
</evidence>
<dbReference type="Proteomes" id="UP001231189">
    <property type="component" value="Unassembled WGS sequence"/>
</dbReference>
<dbReference type="EMBL" id="JAUUTY010000004">
    <property type="protein sequence ID" value="KAK1652345.1"/>
    <property type="molecule type" value="Genomic_DNA"/>
</dbReference>
<name>A0AAD8SHH5_LOLMU</name>
<dbReference type="AlphaFoldDB" id="A0AAD8SHH5"/>
<reference evidence="3" key="1">
    <citation type="submission" date="2023-07" db="EMBL/GenBank/DDBJ databases">
        <title>A chromosome-level genome assembly of Lolium multiflorum.</title>
        <authorList>
            <person name="Chen Y."/>
            <person name="Copetti D."/>
            <person name="Kolliker R."/>
            <person name="Studer B."/>
        </authorList>
    </citation>
    <scope>NUCLEOTIDE SEQUENCE</scope>
    <source>
        <strain evidence="3">02402/16</strain>
        <tissue evidence="3">Leaf</tissue>
    </source>
</reference>
<proteinExistence type="predicted"/>
<sequence>MRSPCWEYDEVFRTPCWKASPHSLDVMHITKLTESLLGTLMNMPERTKDGPKARTDLKLLGLKKELQYPTESDDDDEQTETTQGRHLRRMRKSIGVNQLNRLQEEIVEILCELEIYFPPAFFDIMVHLLVHVVDDIIHLGLTFLHNMMPFERLNGVIKGYVRNRARPDGSIAKGFLTYECISFCQNYLSTENEDVGLPTRKHIGRLAGFCHRDGYRAMHVGIAGRHGDFDGAQVALQHIELGPGHNVRTYQSYDINGYRFYTEEKDKNSEYQNSGVTILSYTDDKTDVKERFYGRIEEIWELDYVGVTMPMFRVRYFVRARYTLDRTTMEFVTEHDDVKKFEEKLLAAADRPEDESSSQGSTEPWDTPFNRALNIHKERPISKPPTSAGRVCGFGTSMKFRVLQRGKQQEEKEERDVIRG</sequence>
<organism evidence="3 4">
    <name type="scientific">Lolium multiflorum</name>
    <name type="common">Italian ryegrass</name>
    <name type="synonym">Lolium perenne subsp. multiflorum</name>
    <dbReference type="NCBI Taxonomy" id="4521"/>
    <lineage>
        <taxon>Eukaryota</taxon>
        <taxon>Viridiplantae</taxon>
        <taxon>Streptophyta</taxon>
        <taxon>Embryophyta</taxon>
        <taxon>Tracheophyta</taxon>
        <taxon>Spermatophyta</taxon>
        <taxon>Magnoliopsida</taxon>
        <taxon>Liliopsida</taxon>
        <taxon>Poales</taxon>
        <taxon>Poaceae</taxon>
        <taxon>BOP clade</taxon>
        <taxon>Pooideae</taxon>
        <taxon>Poodae</taxon>
        <taxon>Poeae</taxon>
        <taxon>Poeae Chloroplast Group 2 (Poeae type)</taxon>
        <taxon>Loliodinae</taxon>
        <taxon>Loliinae</taxon>
        <taxon>Lolium</taxon>
    </lineage>
</organism>
<evidence type="ECO:0000313" key="3">
    <source>
        <dbReference type="EMBL" id="KAK1652345.1"/>
    </source>
</evidence>
<accession>A0AAD8SHH5</accession>
<gene>
    <name evidence="3" type="ORF">QYE76_070150</name>
</gene>
<dbReference type="PANTHER" id="PTHR48258">
    <property type="entry name" value="DUF4218 DOMAIN-CONTAINING PROTEIN-RELATED"/>
    <property type="match status" value="1"/>
</dbReference>
<evidence type="ECO:0000313" key="4">
    <source>
        <dbReference type="Proteomes" id="UP001231189"/>
    </source>
</evidence>
<comment type="caution">
    <text evidence="3">The sequence shown here is derived from an EMBL/GenBank/DDBJ whole genome shotgun (WGS) entry which is preliminary data.</text>
</comment>
<dbReference type="Pfam" id="PF13960">
    <property type="entry name" value="DUF4218"/>
    <property type="match status" value="1"/>
</dbReference>
<feature type="domain" description="DUF4218" evidence="2">
    <location>
        <begin position="92"/>
        <end position="192"/>
    </location>
</feature>